<dbReference type="Gene3D" id="3.90.640.20">
    <property type="entry name" value="Heat-shock cognate protein, ATPase"/>
    <property type="match status" value="1"/>
</dbReference>
<evidence type="ECO:0000313" key="3">
    <source>
        <dbReference type="Proteomes" id="UP000069697"/>
    </source>
</evidence>
<dbReference type="Gene3D" id="3.30.565.40">
    <property type="entry name" value="Fervidobacterium nodosum Rt17-B1 like"/>
    <property type="match status" value="1"/>
</dbReference>
<evidence type="ECO:0000259" key="1">
    <source>
        <dbReference type="Pfam" id="PF11738"/>
    </source>
</evidence>
<dbReference type="AlphaFoldDB" id="A0A100VNX5"/>
<reference evidence="2 3" key="1">
    <citation type="journal article" date="2016" name="Genome Announc.">
        <title>Draft Genome Sequence of Paenibacillus amylolyticus Heshi-A3, Isolated from Fermented Rice Bran in a Japanese Fermented Seafood Dish.</title>
        <authorList>
            <person name="Akuzawa S."/>
            <person name="Nagaoka J."/>
            <person name="Kanekatsu M."/>
            <person name="Kubota E."/>
            <person name="Ohtake R."/>
            <person name="Suzuki T."/>
            <person name="Kanesaki Y."/>
        </authorList>
    </citation>
    <scope>NUCLEOTIDE SEQUENCE [LARGE SCALE GENOMIC DNA]</scope>
    <source>
        <strain evidence="2 3">Heshi-A3</strain>
    </source>
</reference>
<reference evidence="3" key="2">
    <citation type="submission" date="2016-01" db="EMBL/GenBank/DDBJ databases">
        <title>Draft Genome Sequence of Paenibacillus amylolyticus Heshi-A3 that Was Isolated from Fermented Rice Bran with Aging Salted Mackerel, Which Was Named Heshiko as Traditional Fermented Seafood in Japan.</title>
        <authorList>
            <person name="Akuzawa S."/>
            <person name="Nakagawa J."/>
            <person name="Kanekatsu T."/>
            <person name="Kubota E."/>
            <person name="Ohtake R."/>
            <person name="Suzuki T."/>
            <person name="Kanesaki Y."/>
        </authorList>
    </citation>
    <scope>NUCLEOTIDE SEQUENCE [LARGE SCALE GENOMIC DNA]</scope>
    <source>
        <strain evidence="3">Heshi-A3</strain>
    </source>
</reference>
<dbReference type="InterPro" id="IPR021729">
    <property type="entry name" value="DUF3298"/>
</dbReference>
<feature type="domain" description="DUF3298" evidence="1">
    <location>
        <begin position="161"/>
        <end position="206"/>
    </location>
</feature>
<evidence type="ECO:0000313" key="2">
    <source>
        <dbReference type="EMBL" id="GAS83151.1"/>
    </source>
</evidence>
<proteinExistence type="predicted"/>
<comment type="caution">
    <text evidence="2">The sequence shown here is derived from an EMBL/GenBank/DDBJ whole genome shotgun (WGS) entry which is preliminary data.</text>
</comment>
<dbReference type="Pfam" id="PF11738">
    <property type="entry name" value="DUF3298"/>
    <property type="match status" value="1"/>
</dbReference>
<organism evidence="2 3">
    <name type="scientific">Paenibacillus amylolyticus</name>
    <dbReference type="NCBI Taxonomy" id="1451"/>
    <lineage>
        <taxon>Bacteria</taxon>
        <taxon>Bacillati</taxon>
        <taxon>Bacillota</taxon>
        <taxon>Bacilli</taxon>
        <taxon>Bacillales</taxon>
        <taxon>Paenibacillaceae</taxon>
        <taxon>Paenibacillus</taxon>
    </lineage>
</organism>
<sequence length="354" mass="40765">MKKVLATILIFSITFVLFIPNNIVSAAKPHTVNTKIHTYKGQKYVQITGGNQQVKDKINKVLKIYAVKASQENVELKKQQNYFYRQTTSETKFNNNQRLSVVFKDYYYKGGVHGYEEATTYNFDLKTGSQLFLNNVAKTNQQSVNLFDGIESGLRVKKEVFDDKIRNFPLSKKSSFYYYNDGIVIIFDPYQVGPYVAGFIEVKVPYTRIQSNNTLPFLDLTKDSVKYLKQGKLPGFKEISFGKTIKQVSDALNSKVRESYYESGGLFWIFEGWNYASFNFSEESGRLAYVYLSARAFPMKGFDDIEKILGKGTRFESTEYEGEFVLTYQFDNVYLEFTSESPKESVNAIKISKR</sequence>
<gene>
    <name evidence="2" type="ORF">PAHA3_3229</name>
</gene>
<name>A0A100VNX5_PAEAM</name>
<dbReference type="InterPro" id="IPR037126">
    <property type="entry name" value="PdaC/RsiV-like_sf"/>
</dbReference>
<dbReference type="EMBL" id="BCNV01000001">
    <property type="protein sequence ID" value="GAS83151.1"/>
    <property type="molecule type" value="Genomic_DNA"/>
</dbReference>
<accession>A0A100VNX5</accession>
<protein>
    <recommendedName>
        <fullName evidence="1">DUF3298 domain-containing protein</fullName>
    </recommendedName>
</protein>
<dbReference type="Proteomes" id="UP000069697">
    <property type="component" value="Unassembled WGS sequence"/>
</dbReference>